<dbReference type="RefSeq" id="WP_102646880.1">
    <property type="nucleotide sequence ID" value="NZ_PNYA01000017.1"/>
</dbReference>
<evidence type="ECO:0000313" key="3">
    <source>
        <dbReference type="Proteomes" id="UP000235616"/>
    </source>
</evidence>
<dbReference type="AlphaFoldDB" id="A0A2N7VL18"/>
<feature type="chain" id="PRO_5014627181" evidence="1">
    <location>
        <begin position="23"/>
        <end position="93"/>
    </location>
</feature>
<dbReference type="EMBL" id="PNYA01000017">
    <property type="protein sequence ID" value="PMS17839.1"/>
    <property type="molecule type" value="Genomic_DNA"/>
</dbReference>
<evidence type="ECO:0000313" key="2">
    <source>
        <dbReference type="EMBL" id="PMS17839.1"/>
    </source>
</evidence>
<organism evidence="2 3">
    <name type="scientific">Trinickia dabaoshanensis</name>
    <dbReference type="NCBI Taxonomy" id="564714"/>
    <lineage>
        <taxon>Bacteria</taxon>
        <taxon>Pseudomonadati</taxon>
        <taxon>Pseudomonadota</taxon>
        <taxon>Betaproteobacteria</taxon>
        <taxon>Burkholderiales</taxon>
        <taxon>Burkholderiaceae</taxon>
        <taxon>Trinickia</taxon>
    </lineage>
</organism>
<accession>A0A2N7VL18</accession>
<name>A0A2N7VL18_9BURK</name>
<feature type="signal peptide" evidence="1">
    <location>
        <begin position="1"/>
        <end position="22"/>
    </location>
</feature>
<proteinExistence type="predicted"/>
<keyword evidence="3" id="KW-1185">Reference proteome</keyword>
<sequence>MLKYTIVALAWAGTIASHSAIAQVYDPQTGQYYGNVYTPPPPPPMPQGAIDVTTGQYLPPATGGVVNPQSGAFYPSVAGGYIDTQTGAFMPSQ</sequence>
<evidence type="ECO:0000256" key="1">
    <source>
        <dbReference type="SAM" id="SignalP"/>
    </source>
</evidence>
<comment type="caution">
    <text evidence="2">The sequence shown here is derived from an EMBL/GenBank/DDBJ whole genome shotgun (WGS) entry which is preliminary data.</text>
</comment>
<keyword evidence="1" id="KW-0732">Signal</keyword>
<protein>
    <submittedName>
        <fullName evidence="2">Uncharacterized protein</fullName>
    </submittedName>
</protein>
<gene>
    <name evidence="2" type="ORF">C0Z18_18505</name>
</gene>
<dbReference type="Proteomes" id="UP000235616">
    <property type="component" value="Unassembled WGS sequence"/>
</dbReference>
<reference evidence="2 3" key="1">
    <citation type="submission" date="2018-01" db="EMBL/GenBank/DDBJ databases">
        <title>Whole genome analyses suggest that Burkholderia sensu lato contains two further novel genera in the rhizoxinica-symbiotica group Mycetohabitans gen. nov., and Trinickia gen. nov.: implications for the evolution of diazotrophy and nodulation in the Burkholderiaceae.</title>
        <authorList>
            <person name="Estrada-de los Santos P."/>
            <person name="Palmer M."/>
            <person name="Chavez-Ramirez B."/>
            <person name="Beukes C."/>
            <person name="Steenkamp E.T."/>
            <person name="Hirsch A.M."/>
            <person name="Manyaka P."/>
            <person name="Maluk M."/>
            <person name="Lafos M."/>
            <person name="Crook M."/>
            <person name="Gross E."/>
            <person name="Simon M.F."/>
            <person name="Bueno dos Reis Junior F."/>
            <person name="Poole P.S."/>
            <person name="Venter S.N."/>
            <person name="James E.K."/>
        </authorList>
    </citation>
    <scope>NUCLEOTIDE SEQUENCE [LARGE SCALE GENOMIC DNA]</scope>
    <source>
        <strain evidence="2 3">GIMN1.004</strain>
    </source>
</reference>